<dbReference type="GeneID" id="25913434"/>
<accession>A0A0L0FEP7</accession>
<evidence type="ECO:0000313" key="1">
    <source>
        <dbReference type="EMBL" id="KNC74528.1"/>
    </source>
</evidence>
<proteinExistence type="predicted"/>
<dbReference type="AlphaFoldDB" id="A0A0L0FEP7"/>
<protein>
    <submittedName>
        <fullName evidence="1">Uncharacterized protein</fullName>
    </submittedName>
</protein>
<dbReference type="OrthoDB" id="13598at2759"/>
<feature type="non-terminal residue" evidence="1">
    <location>
        <position position="61"/>
    </location>
</feature>
<name>A0A0L0FEP7_9EUKA</name>
<dbReference type="RefSeq" id="XP_014148430.1">
    <property type="nucleotide sequence ID" value="XM_014292955.1"/>
</dbReference>
<organism evidence="1 2">
    <name type="scientific">Sphaeroforma arctica JP610</name>
    <dbReference type="NCBI Taxonomy" id="667725"/>
    <lineage>
        <taxon>Eukaryota</taxon>
        <taxon>Ichthyosporea</taxon>
        <taxon>Ichthyophonida</taxon>
        <taxon>Sphaeroforma</taxon>
    </lineage>
</organism>
<dbReference type="Proteomes" id="UP000054560">
    <property type="component" value="Unassembled WGS sequence"/>
</dbReference>
<sequence length="61" mass="7472">MFSTCNRCEKRELILHGFEDALMKPHACRYSWCVTFELYREKCLEIREQFDRNKNLTNPKQ</sequence>
<evidence type="ECO:0000313" key="2">
    <source>
        <dbReference type="Proteomes" id="UP000054560"/>
    </source>
</evidence>
<reference evidence="1 2" key="1">
    <citation type="submission" date="2011-02" db="EMBL/GenBank/DDBJ databases">
        <title>The Genome Sequence of Sphaeroforma arctica JP610.</title>
        <authorList>
            <consortium name="The Broad Institute Genome Sequencing Platform"/>
            <person name="Russ C."/>
            <person name="Cuomo C."/>
            <person name="Young S.K."/>
            <person name="Zeng Q."/>
            <person name="Gargeya S."/>
            <person name="Alvarado L."/>
            <person name="Berlin A."/>
            <person name="Chapman S.B."/>
            <person name="Chen Z."/>
            <person name="Freedman E."/>
            <person name="Gellesch M."/>
            <person name="Goldberg J."/>
            <person name="Griggs A."/>
            <person name="Gujja S."/>
            <person name="Heilman E."/>
            <person name="Heiman D."/>
            <person name="Howarth C."/>
            <person name="Mehta T."/>
            <person name="Neiman D."/>
            <person name="Pearson M."/>
            <person name="Roberts A."/>
            <person name="Saif S."/>
            <person name="Shea T."/>
            <person name="Shenoy N."/>
            <person name="Sisk P."/>
            <person name="Stolte C."/>
            <person name="Sykes S."/>
            <person name="White J."/>
            <person name="Yandava C."/>
            <person name="Burger G."/>
            <person name="Gray M.W."/>
            <person name="Holland P.W.H."/>
            <person name="King N."/>
            <person name="Lang F.B.F."/>
            <person name="Roger A.J."/>
            <person name="Ruiz-Trillo I."/>
            <person name="Haas B."/>
            <person name="Nusbaum C."/>
            <person name="Birren B."/>
        </authorList>
    </citation>
    <scope>NUCLEOTIDE SEQUENCE [LARGE SCALE GENOMIC DNA]</scope>
    <source>
        <strain evidence="1 2">JP610</strain>
    </source>
</reference>
<dbReference type="EMBL" id="KQ244321">
    <property type="protein sequence ID" value="KNC74528.1"/>
    <property type="molecule type" value="Genomic_DNA"/>
</dbReference>
<gene>
    <name evidence="1" type="ORF">SARC_12930</name>
</gene>
<keyword evidence="2" id="KW-1185">Reference proteome</keyword>